<feature type="non-terminal residue" evidence="1">
    <location>
        <position position="1"/>
    </location>
</feature>
<reference evidence="2" key="1">
    <citation type="submission" date="2012-08" db="EMBL/GenBank/DDBJ databases">
        <title>The Genome Sequence of Wuchereria bancrofti.</title>
        <authorList>
            <person name="Nutman T.B."/>
            <person name="Fink D.L."/>
            <person name="Russ C."/>
            <person name="Young S."/>
            <person name="Zeng Q."/>
            <person name="Koehrsen M."/>
            <person name="Alvarado L."/>
            <person name="Berlin A."/>
            <person name="Chapman S.B."/>
            <person name="Chen Z."/>
            <person name="Freedman E."/>
            <person name="Gellesch M."/>
            <person name="Goldberg J."/>
            <person name="Griggs A."/>
            <person name="Gujja S."/>
            <person name="Heilman E.R."/>
            <person name="Heiman D."/>
            <person name="Hepburn T."/>
            <person name="Howarth C."/>
            <person name="Jen D."/>
            <person name="Larson L."/>
            <person name="Lewis B."/>
            <person name="Mehta T."/>
            <person name="Park D."/>
            <person name="Pearson M."/>
            <person name="Roberts A."/>
            <person name="Saif S."/>
            <person name="Shea T."/>
            <person name="Shenoy N."/>
            <person name="Sisk P."/>
            <person name="Stolte C."/>
            <person name="Sykes S."/>
            <person name="Walk T."/>
            <person name="White J."/>
            <person name="Yandava C."/>
            <person name="Haas B."/>
            <person name="Henn M.R."/>
            <person name="Nusbaum C."/>
            <person name="Birren B."/>
        </authorList>
    </citation>
    <scope>NUCLEOTIDE SEQUENCE [LARGE SCALE GENOMIC DNA]</scope>
    <source>
        <strain evidence="2">NA</strain>
    </source>
</reference>
<accession>J9DRI6</accession>
<gene>
    <name evidence="1" type="ORF">WUBG_16891</name>
</gene>
<evidence type="ECO:0000313" key="1">
    <source>
        <dbReference type="EMBL" id="EJW72206.1"/>
    </source>
</evidence>
<protein>
    <submittedName>
        <fullName evidence="1">Uncharacterized protein</fullName>
    </submittedName>
</protein>
<dbReference type="AlphaFoldDB" id="J9DRI6"/>
<evidence type="ECO:0000313" key="2">
    <source>
        <dbReference type="Proteomes" id="UP000004810"/>
    </source>
</evidence>
<dbReference type="Proteomes" id="UP000004810">
    <property type="component" value="Unassembled WGS sequence"/>
</dbReference>
<organism evidence="1 2">
    <name type="scientific">Wuchereria bancrofti</name>
    <dbReference type="NCBI Taxonomy" id="6293"/>
    <lineage>
        <taxon>Eukaryota</taxon>
        <taxon>Metazoa</taxon>
        <taxon>Ecdysozoa</taxon>
        <taxon>Nematoda</taxon>
        <taxon>Chromadorea</taxon>
        <taxon>Rhabditida</taxon>
        <taxon>Spirurina</taxon>
        <taxon>Spiruromorpha</taxon>
        <taxon>Filarioidea</taxon>
        <taxon>Onchocercidae</taxon>
        <taxon>Wuchereria</taxon>
    </lineage>
</organism>
<name>J9DRI6_WUCBA</name>
<dbReference type="EMBL" id="ADBV01016680">
    <property type="protein sequence ID" value="EJW72206.1"/>
    <property type="molecule type" value="Genomic_DNA"/>
</dbReference>
<comment type="caution">
    <text evidence="1">The sequence shown here is derived from an EMBL/GenBank/DDBJ whole genome shotgun (WGS) entry which is preliminary data.</text>
</comment>
<sequence>VDLNRCSSLRTNEVTVGENQLSEVRSITEIYRSAEMALGDGDASSQSTLEGMSHMPNYHDLEPAIERLIQCIGKIRGIGARKLTEQEFG</sequence>
<proteinExistence type="predicted"/>